<feature type="domain" description="FecR protein" evidence="2">
    <location>
        <begin position="130"/>
        <end position="217"/>
    </location>
</feature>
<dbReference type="InterPro" id="IPR006860">
    <property type="entry name" value="FecR"/>
</dbReference>
<dbReference type="Gene3D" id="2.60.120.1440">
    <property type="match status" value="1"/>
</dbReference>
<dbReference type="EMBL" id="BBLT01000004">
    <property type="protein sequence ID" value="GAL85313.1"/>
    <property type="molecule type" value="Genomic_DNA"/>
</dbReference>
<dbReference type="Pfam" id="PF04773">
    <property type="entry name" value="FecR"/>
    <property type="match status" value="1"/>
</dbReference>
<evidence type="ECO:0000259" key="2">
    <source>
        <dbReference type="Pfam" id="PF04773"/>
    </source>
</evidence>
<comment type="caution">
    <text evidence="4">The sequence shown here is derived from an EMBL/GenBank/DDBJ whole genome shotgun (WGS) entry which is preliminary data.</text>
</comment>
<dbReference type="InterPro" id="IPR032508">
    <property type="entry name" value="FecR_C"/>
</dbReference>
<proteinExistence type="predicted"/>
<keyword evidence="1" id="KW-0472">Membrane</keyword>
<dbReference type="Pfam" id="PF16344">
    <property type="entry name" value="FecR_C"/>
    <property type="match status" value="1"/>
</dbReference>
<dbReference type="PANTHER" id="PTHR30273:SF2">
    <property type="entry name" value="PROTEIN FECR"/>
    <property type="match status" value="1"/>
</dbReference>
<dbReference type="eggNOG" id="COG3712">
    <property type="taxonomic scope" value="Bacteria"/>
</dbReference>
<sequence>MEREHQELILKHLRKESSGFEEQLLSEWLQENPSNRKEFEEYVRTWDFSARATVDFEPNVDAAWMKFKAKAGFEPQQTAPQKEVKVVKLFDYNLILKAAAVLLVFAGISYVSMKLFNQKEIQQISFEAGNEKRELQLPDSSKVWLNAHSKISYADDFKGDMRKVKLEGEAFFEVKRNVEKPFSVEGLSSVTQVLGTSFNVKAIAGQADEVEVVTGKVSFALKNNENRKVILTPGMKGRVDNNNVVSDKIDNPNFLAWKQDKLVFENSTLEEVASAVESYFGTKVEFANPELGNCRFTGTFEKPKLQEVLDVVSESMSLSSKREANGFILEGSGCQ</sequence>
<dbReference type="GO" id="GO:0016989">
    <property type="term" value="F:sigma factor antagonist activity"/>
    <property type="evidence" value="ECO:0007669"/>
    <property type="project" value="TreeGrafter"/>
</dbReference>
<dbReference type="PIRSF" id="PIRSF018266">
    <property type="entry name" value="FecR"/>
    <property type="match status" value="1"/>
</dbReference>
<evidence type="ECO:0000259" key="3">
    <source>
        <dbReference type="Pfam" id="PF16344"/>
    </source>
</evidence>
<dbReference type="Gene3D" id="3.55.50.30">
    <property type="match status" value="1"/>
</dbReference>
<gene>
    <name evidence="4" type="ORF">MYP_2542</name>
</gene>
<evidence type="ECO:0000313" key="5">
    <source>
        <dbReference type="Proteomes" id="UP000030185"/>
    </source>
</evidence>
<protein>
    <submittedName>
        <fullName evidence="4">Uncharacterized protein</fullName>
    </submittedName>
</protein>
<name>A0A098LGX7_9BACT</name>
<keyword evidence="1" id="KW-0812">Transmembrane</keyword>
<dbReference type="InterPro" id="IPR012373">
    <property type="entry name" value="Ferrdict_sens_TM"/>
</dbReference>
<dbReference type="AlphaFoldDB" id="A0A098LGX7"/>
<dbReference type="PANTHER" id="PTHR30273">
    <property type="entry name" value="PERIPLASMIC SIGNAL SENSOR AND SIGMA FACTOR ACTIVATOR FECR-RELATED"/>
    <property type="match status" value="1"/>
</dbReference>
<dbReference type="Proteomes" id="UP000030185">
    <property type="component" value="Unassembled WGS sequence"/>
</dbReference>
<dbReference type="OrthoDB" id="1452822at2"/>
<evidence type="ECO:0000313" key="4">
    <source>
        <dbReference type="EMBL" id="GAL85313.1"/>
    </source>
</evidence>
<organism evidence="4 5">
    <name type="scientific">Sporocytophaga myxococcoides</name>
    <dbReference type="NCBI Taxonomy" id="153721"/>
    <lineage>
        <taxon>Bacteria</taxon>
        <taxon>Pseudomonadati</taxon>
        <taxon>Bacteroidota</taxon>
        <taxon>Cytophagia</taxon>
        <taxon>Cytophagales</taxon>
        <taxon>Cytophagaceae</taxon>
        <taxon>Sporocytophaga</taxon>
    </lineage>
</organism>
<evidence type="ECO:0000256" key="1">
    <source>
        <dbReference type="SAM" id="Phobius"/>
    </source>
</evidence>
<accession>A0A098LGX7</accession>
<dbReference type="RefSeq" id="WP_045463622.1">
    <property type="nucleotide sequence ID" value="NZ_BBLT01000004.1"/>
</dbReference>
<reference evidence="4 5" key="1">
    <citation type="submission" date="2014-09" db="EMBL/GenBank/DDBJ databases">
        <title>Sporocytophaga myxococcoides PG-01 genome sequencing.</title>
        <authorList>
            <person name="Liu L."/>
            <person name="Gao P.J."/>
            <person name="Chen G.J."/>
            <person name="Wang L.S."/>
        </authorList>
    </citation>
    <scope>NUCLEOTIDE SEQUENCE [LARGE SCALE GENOMIC DNA]</scope>
    <source>
        <strain evidence="4 5">PG-01</strain>
    </source>
</reference>
<feature type="transmembrane region" description="Helical" evidence="1">
    <location>
        <begin position="94"/>
        <end position="113"/>
    </location>
</feature>
<keyword evidence="1" id="KW-1133">Transmembrane helix</keyword>
<dbReference type="STRING" id="153721.MYP_2542"/>
<feature type="domain" description="Protein FecR C-terminal" evidence="3">
    <location>
        <begin position="261"/>
        <end position="323"/>
    </location>
</feature>
<keyword evidence="5" id="KW-1185">Reference proteome</keyword>